<accession>A0A2V4A0C0</accession>
<evidence type="ECO:0008006" key="3">
    <source>
        <dbReference type="Google" id="ProtNLM"/>
    </source>
</evidence>
<proteinExistence type="predicted"/>
<dbReference type="Proteomes" id="UP000248079">
    <property type="component" value="Unassembled WGS sequence"/>
</dbReference>
<name>A0A2V4A0C0_9BACT</name>
<evidence type="ECO:0000313" key="2">
    <source>
        <dbReference type="Proteomes" id="UP000248079"/>
    </source>
</evidence>
<organism evidence="1 2">
    <name type="scientific">Marinifilum breve</name>
    <dbReference type="NCBI Taxonomy" id="2184082"/>
    <lineage>
        <taxon>Bacteria</taxon>
        <taxon>Pseudomonadati</taxon>
        <taxon>Bacteroidota</taxon>
        <taxon>Bacteroidia</taxon>
        <taxon>Marinilabiliales</taxon>
        <taxon>Marinifilaceae</taxon>
    </lineage>
</organism>
<comment type="caution">
    <text evidence="1">The sequence shown here is derived from an EMBL/GenBank/DDBJ whole genome shotgun (WGS) entry which is preliminary data.</text>
</comment>
<keyword evidence="2" id="KW-1185">Reference proteome</keyword>
<dbReference type="AlphaFoldDB" id="A0A2V4A0C0"/>
<protein>
    <recommendedName>
        <fullName evidence="3">DUF4920 domain-containing protein</fullName>
    </recommendedName>
</protein>
<gene>
    <name evidence="1" type="ORF">DF185_06670</name>
</gene>
<dbReference type="PROSITE" id="PS51257">
    <property type="entry name" value="PROKAR_LIPOPROTEIN"/>
    <property type="match status" value="1"/>
</dbReference>
<evidence type="ECO:0000313" key="1">
    <source>
        <dbReference type="EMBL" id="PXY02325.1"/>
    </source>
</evidence>
<sequence>MLKILNKTNMKKYILVVPVLLIALFACKQEKAKKISIDKLVNSAEQFEGKRVETQGMAVHFCGAGKKKLKLKSENGSVVKVIPSNLLLHFSAKLNHKKLKIVGRVETKRVERSFVDKIDREKTLLCHIDHTPCIDEEWVKRKQETGVSDSLSAVDVKKLRNKMQKSGKDYITVVTIIADEIEVIKG</sequence>
<reference evidence="1 2" key="1">
    <citation type="submission" date="2018-05" db="EMBL/GenBank/DDBJ databases">
        <title>Marinifilum breve JC075T sp. nov., a marine bacterium isolated from Yongle Blue Hole in the South China Sea.</title>
        <authorList>
            <person name="Fu T."/>
        </authorList>
    </citation>
    <scope>NUCLEOTIDE SEQUENCE [LARGE SCALE GENOMIC DNA]</scope>
    <source>
        <strain evidence="1 2">JC075</strain>
    </source>
</reference>
<dbReference type="EMBL" id="QFLI01000002">
    <property type="protein sequence ID" value="PXY02325.1"/>
    <property type="molecule type" value="Genomic_DNA"/>
</dbReference>